<feature type="transmembrane region" description="Helical" evidence="1">
    <location>
        <begin position="379"/>
        <end position="398"/>
    </location>
</feature>
<name>A0A8X6TB00_NEPPI</name>
<reference evidence="2" key="1">
    <citation type="submission" date="2020-08" db="EMBL/GenBank/DDBJ databases">
        <title>Multicomponent nature underlies the extraordinary mechanical properties of spider dragline silk.</title>
        <authorList>
            <person name="Kono N."/>
            <person name="Nakamura H."/>
            <person name="Mori M."/>
            <person name="Yoshida Y."/>
            <person name="Ohtoshi R."/>
            <person name="Malay A.D."/>
            <person name="Moran D.A.P."/>
            <person name="Tomita M."/>
            <person name="Numata K."/>
            <person name="Arakawa K."/>
        </authorList>
    </citation>
    <scope>NUCLEOTIDE SEQUENCE</scope>
</reference>
<sequence>MAEVFIETYSVGKEITDFKCDHMHSIHFKEIYLKEFLQNLHPREISLLRRMSKHFKKDSFEDRLRIWEIRRFVSIETIINIRNAFLQAFIRLSEKCETLLKSRFQYLPEPNREGEKIFIERFTSDKKYFGTIRDMLIAVSEVEGRSTYELIKSLHSSIYNLSDIFQILRSVPNFTSLHIENLYLQSLVRLSLMRKELLENPMLPDDIKEHILSYKDTGCTTVNAVSEAVCGKCDNSKHLSDDLISWEIAHVIPLPSVEIYTQNYNGSTDTLNAISNKNHQLSVTKIVGEENLDDTTEIFGNTPDIETEHLLEDISSKTILSDYQHCIEEIGDELILEDYFEISRNTHTSESEYFWVDALVDSCLDIIADIQNNVKFKRLLMGLLLLLIILILIIVFGMQRSSPVICLDKTPDKIELVKNVQFFLRKTIEIVTKLETSLAKN</sequence>
<proteinExistence type="predicted"/>
<dbReference type="Proteomes" id="UP000887013">
    <property type="component" value="Unassembled WGS sequence"/>
</dbReference>
<protein>
    <submittedName>
        <fullName evidence="2">Uncharacterized protein</fullName>
    </submittedName>
</protein>
<dbReference type="AlphaFoldDB" id="A0A8X6TB00"/>
<evidence type="ECO:0000313" key="3">
    <source>
        <dbReference type="EMBL" id="GFT28610.1"/>
    </source>
</evidence>
<dbReference type="OrthoDB" id="6436899at2759"/>
<accession>A0A8X6TB00</accession>
<keyword evidence="1" id="KW-0472">Membrane</keyword>
<evidence type="ECO:0000313" key="4">
    <source>
        <dbReference type="Proteomes" id="UP000887013"/>
    </source>
</evidence>
<evidence type="ECO:0000256" key="1">
    <source>
        <dbReference type="SAM" id="Phobius"/>
    </source>
</evidence>
<keyword evidence="1" id="KW-1133">Transmembrane helix</keyword>
<keyword evidence="4" id="KW-1185">Reference proteome</keyword>
<evidence type="ECO:0000313" key="2">
    <source>
        <dbReference type="EMBL" id="GFS88641.1"/>
    </source>
</evidence>
<organism evidence="2 4">
    <name type="scientific">Nephila pilipes</name>
    <name type="common">Giant wood spider</name>
    <name type="synonym">Nephila maculata</name>
    <dbReference type="NCBI Taxonomy" id="299642"/>
    <lineage>
        <taxon>Eukaryota</taxon>
        <taxon>Metazoa</taxon>
        <taxon>Ecdysozoa</taxon>
        <taxon>Arthropoda</taxon>
        <taxon>Chelicerata</taxon>
        <taxon>Arachnida</taxon>
        <taxon>Araneae</taxon>
        <taxon>Araneomorphae</taxon>
        <taxon>Entelegynae</taxon>
        <taxon>Araneoidea</taxon>
        <taxon>Nephilidae</taxon>
        <taxon>Nephila</taxon>
    </lineage>
</organism>
<dbReference type="EMBL" id="BMAW01012445">
    <property type="protein sequence ID" value="GFT28610.1"/>
    <property type="molecule type" value="Genomic_DNA"/>
</dbReference>
<dbReference type="EMBL" id="BMAW01004399">
    <property type="protein sequence ID" value="GFS88641.1"/>
    <property type="molecule type" value="Genomic_DNA"/>
</dbReference>
<gene>
    <name evidence="3" type="ORF">NPIL_177521</name>
    <name evidence="2" type="ORF">NPIL_285281</name>
</gene>
<comment type="caution">
    <text evidence="2">The sequence shown here is derived from an EMBL/GenBank/DDBJ whole genome shotgun (WGS) entry which is preliminary data.</text>
</comment>
<keyword evidence="1" id="KW-0812">Transmembrane</keyword>